<protein>
    <submittedName>
        <fullName evidence="2">Uncharacterized protein</fullName>
    </submittedName>
</protein>
<dbReference type="AlphaFoldDB" id="A0A7D6GUK3"/>
<feature type="region of interest" description="Disordered" evidence="1">
    <location>
        <begin position="1"/>
        <end position="30"/>
    </location>
</feature>
<dbReference type="GeneID" id="56144238"/>
<name>A0A7D6GUK3_9EURY</name>
<sequence>MGAGDVDGPTELERRLTHTLAGGHGRERHRREQVLRHRVDVGTEPAERAQRCELPTKGNRRHFLAVLGVPFPSPDAVGGKIASRDLVQVFDVCLGAPLRERLETGAVDGSG</sequence>
<dbReference type="EMBL" id="CP059154">
    <property type="protein sequence ID" value="QLK25106.1"/>
    <property type="molecule type" value="Genomic_DNA"/>
</dbReference>
<evidence type="ECO:0000313" key="3">
    <source>
        <dbReference type="Proteomes" id="UP000510869"/>
    </source>
</evidence>
<evidence type="ECO:0000256" key="1">
    <source>
        <dbReference type="SAM" id="MobiDB-lite"/>
    </source>
</evidence>
<dbReference type="RefSeq" id="WP_180840297.1">
    <property type="nucleotide sequence ID" value="NZ_CP059154.1"/>
</dbReference>
<accession>A0A7D6GUK3</accession>
<gene>
    <name evidence="2" type="ORF">HYG81_13495</name>
</gene>
<proteinExistence type="predicted"/>
<dbReference type="Proteomes" id="UP000510869">
    <property type="component" value="Chromosome"/>
</dbReference>
<evidence type="ECO:0000313" key="2">
    <source>
        <dbReference type="EMBL" id="QLK25106.1"/>
    </source>
</evidence>
<organism evidence="2 3">
    <name type="scientific">Natrinema zhouii</name>
    <dbReference type="NCBI Taxonomy" id="1710539"/>
    <lineage>
        <taxon>Archaea</taxon>
        <taxon>Methanobacteriati</taxon>
        <taxon>Methanobacteriota</taxon>
        <taxon>Stenosarchaea group</taxon>
        <taxon>Halobacteria</taxon>
        <taxon>Halobacteriales</taxon>
        <taxon>Natrialbaceae</taxon>
        <taxon>Natrinema</taxon>
    </lineage>
</organism>
<dbReference type="KEGG" id="nay:HYG81_13495"/>
<keyword evidence="3" id="KW-1185">Reference proteome</keyword>
<reference evidence="2 3" key="1">
    <citation type="submission" date="2020-07" db="EMBL/GenBank/DDBJ databases">
        <title>Natrinema (YPL30) sp. nov. and Haloterrigena xxxxxx (YPL8) sp. nov., isolated from a salt mine.</title>
        <authorList>
            <person name="Cui H."/>
        </authorList>
    </citation>
    <scope>NUCLEOTIDE SEQUENCE [LARGE SCALE GENOMIC DNA]</scope>
    <source>
        <strain evidence="2 3">YPL13</strain>
    </source>
</reference>